<dbReference type="AlphaFoldDB" id="A0AAW1RNQ6"/>
<evidence type="ECO:0000313" key="5">
    <source>
        <dbReference type="Proteomes" id="UP001445335"/>
    </source>
</evidence>
<dbReference type="PANTHER" id="PTHR19848">
    <property type="entry name" value="WD40 REPEAT PROTEIN"/>
    <property type="match status" value="1"/>
</dbReference>
<dbReference type="InterPro" id="IPR036322">
    <property type="entry name" value="WD40_repeat_dom_sf"/>
</dbReference>
<dbReference type="Proteomes" id="UP001445335">
    <property type="component" value="Unassembled WGS sequence"/>
</dbReference>
<sequence length="377" mass="39736">MASAVGGKAKIWIGRERSRCLPLPARLGRRTQVCPTVVSVLKHPGACTPRHQGLERETILCGHLKGHAAAVTAALVKVDADGKKEVITASLDKTMALWRLEAEEEGGELLGVRPQEVARLNPAGAPIFSLAVDGTAPEASASSPDSRQQVFCGNAAKSIGVWEPPAGVMQERVVLNGHAGWVRALAVEGRYLFSSGCSTLRQWDLTRAVPRHMRDVSLVKGDILGLATAPGRVFTAGADGAIRAWAVSKKGEMEAAGARDKAHRDRVTALVHAGGFLYSVSHDGTLKMWDAASLELVMEERAAHDGGRLHCAAAAADGHLYTGGDDKLVQRWRLGSLAPARAGALHCHNHSVRTLAAGPCETLVSGDAAGGLALWTV</sequence>
<evidence type="ECO:0000256" key="3">
    <source>
        <dbReference type="PROSITE-ProRule" id="PRU00221"/>
    </source>
</evidence>
<dbReference type="Gene3D" id="2.130.10.10">
    <property type="entry name" value="YVTN repeat-like/Quinoprotein amine dehydrogenase"/>
    <property type="match status" value="2"/>
</dbReference>
<protein>
    <submittedName>
        <fullName evidence="4">Uncharacterized protein</fullName>
    </submittedName>
</protein>
<reference evidence="4 5" key="1">
    <citation type="journal article" date="2024" name="Nat. Commun.">
        <title>Phylogenomics reveals the evolutionary origins of lichenization in chlorophyte algae.</title>
        <authorList>
            <person name="Puginier C."/>
            <person name="Libourel C."/>
            <person name="Otte J."/>
            <person name="Skaloud P."/>
            <person name="Haon M."/>
            <person name="Grisel S."/>
            <person name="Petersen M."/>
            <person name="Berrin J.G."/>
            <person name="Delaux P.M."/>
            <person name="Dal Grande F."/>
            <person name="Keller J."/>
        </authorList>
    </citation>
    <scope>NUCLEOTIDE SEQUENCE [LARGE SCALE GENOMIC DNA]</scope>
    <source>
        <strain evidence="4 5">SAG 245.80</strain>
    </source>
</reference>
<dbReference type="PANTHER" id="PTHR19848:SF8">
    <property type="entry name" value="F-BOX AND WD REPEAT DOMAIN CONTAINING 7"/>
    <property type="match status" value="1"/>
</dbReference>
<evidence type="ECO:0000256" key="2">
    <source>
        <dbReference type="ARBA" id="ARBA00022737"/>
    </source>
</evidence>
<keyword evidence="1 3" id="KW-0853">WD repeat</keyword>
<keyword evidence="5" id="KW-1185">Reference proteome</keyword>
<proteinExistence type="predicted"/>
<gene>
    <name evidence="4" type="ORF">WJX81_005503</name>
</gene>
<dbReference type="PROSITE" id="PS50082">
    <property type="entry name" value="WD_REPEATS_2"/>
    <property type="match status" value="1"/>
</dbReference>
<keyword evidence="2" id="KW-0677">Repeat</keyword>
<dbReference type="Pfam" id="PF00400">
    <property type="entry name" value="WD40"/>
    <property type="match status" value="2"/>
</dbReference>
<dbReference type="SMART" id="SM00320">
    <property type="entry name" value="WD40"/>
    <property type="match status" value="7"/>
</dbReference>
<dbReference type="InterPro" id="IPR001680">
    <property type="entry name" value="WD40_rpt"/>
</dbReference>
<organism evidence="4 5">
    <name type="scientific">Elliptochloris bilobata</name>
    <dbReference type="NCBI Taxonomy" id="381761"/>
    <lineage>
        <taxon>Eukaryota</taxon>
        <taxon>Viridiplantae</taxon>
        <taxon>Chlorophyta</taxon>
        <taxon>core chlorophytes</taxon>
        <taxon>Trebouxiophyceae</taxon>
        <taxon>Trebouxiophyceae incertae sedis</taxon>
        <taxon>Elliptochloris clade</taxon>
        <taxon>Elliptochloris</taxon>
    </lineage>
</organism>
<dbReference type="EMBL" id="JALJOU010000028">
    <property type="protein sequence ID" value="KAK9835374.1"/>
    <property type="molecule type" value="Genomic_DNA"/>
</dbReference>
<dbReference type="SUPFAM" id="SSF50978">
    <property type="entry name" value="WD40 repeat-like"/>
    <property type="match status" value="1"/>
</dbReference>
<evidence type="ECO:0000313" key="4">
    <source>
        <dbReference type="EMBL" id="KAK9835374.1"/>
    </source>
</evidence>
<dbReference type="InterPro" id="IPR015943">
    <property type="entry name" value="WD40/YVTN_repeat-like_dom_sf"/>
</dbReference>
<accession>A0AAW1RNQ6</accession>
<name>A0AAW1RNQ6_9CHLO</name>
<feature type="repeat" description="WD" evidence="3">
    <location>
        <begin position="260"/>
        <end position="299"/>
    </location>
</feature>
<evidence type="ECO:0000256" key="1">
    <source>
        <dbReference type="ARBA" id="ARBA00022574"/>
    </source>
</evidence>
<comment type="caution">
    <text evidence="4">The sequence shown here is derived from an EMBL/GenBank/DDBJ whole genome shotgun (WGS) entry which is preliminary data.</text>
</comment>